<dbReference type="RefSeq" id="WP_015947055.1">
    <property type="nucleotide sequence ID" value="NC_011768.1"/>
</dbReference>
<keyword evidence="4" id="KW-1185">Reference proteome</keyword>
<reference evidence="3 4" key="1">
    <citation type="journal article" date="2012" name="Environ. Microbiol.">
        <title>The genome sequence of Desulfatibacillum alkenivorans AK-01: a blueprint for anaerobic alkane oxidation.</title>
        <authorList>
            <person name="Callaghan A.V."/>
            <person name="Morris B.E."/>
            <person name="Pereira I.A."/>
            <person name="McInerney M.J."/>
            <person name="Austin R.N."/>
            <person name="Groves J.T."/>
            <person name="Kukor J.J."/>
            <person name="Suflita J.M."/>
            <person name="Young L.Y."/>
            <person name="Zylstra G.J."/>
            <person name="Wawrik B."/>
        </authorList>
    </citation>
    <scope>NUCLEOTIDE SEQUENCE [LARGE SCALE GENOMIC DNA]</scope>
    <source>
        <strain evidence="3 4">AK-01</strain>
    </source>
</reference>
<evidence type="ECO:0000259" key="2">
    <source>
        <dbReference type="Pfam" id="PF12158"/>
    </source>
</evidence>
<feature type="transmembrane region" description="Helical" evidence="1">
    <location>
        <begin position="130"/>
        <end position="149"/>
    </location>
</feature>
<dbReference type="KEGG" id="dal:Dalk_2287"/>
<sequence length="343" mass="38552">MAPEEKKQTRLTPLFAVVAVVFGLALAGTVHQIIQQSAMSRQWQSVQGVVAKVSQDGWWNDQEKRRYYLEYSYTVQGRSYTGYRYHLREKSLKTYGGIQYRYKQGDPITVYYDPEDPGQAVLSREFLRDWFAGVSVLVGLLVFAVAVMLKESNDSRTADSVGATYDGASPLPNAPGVEDSGAVLKLNTGMSLMWKAGVPFFGGCFIGITPLLLLTDDVNPGWGLQQYGVICCAIWIGAAVLSLLISLGVSYTLYVDAHKKEIREESRVGFSKGEKTMAFSEVVEIRLYRELWRKENPLKNWIMFIQSQSGRSLNISRGYRDYQTPHADYLGAIKARIEYMIAK</sequence>
<dbReference type="Proteomes" id="UP000000739">
    <property type="component" value="Chromosome"/>
</dbReference>
<feature type="transmembrane region" description="Helical" evidence="1">
    <location>
        <begin position="227"/>
        <end position="254"/>
    </location>
</feature>
<organism evidence="3 4">
    <name type="scientific">Desulfatibacillum aliphaticivorans</name>
    <dbReference type="NCBI Taxonomy" id="218208"/>
    <lineage>
        <taxon>Bacteria</taxon>
        <taxon>Pseudomonadati</taxon>
        <taxon>Thermodesulfobacteriota</taxon>
        <taxon>Desulfobacteria</taxon>
        <taxon>Desulfobacterales</taxon>
        <taxon>Desulfatibacillaceae</taxon>
        <taxon>Desulfatibacillum</taxon>
    </lineage>
</organism>
<protein>
    <recommendedName>
        <fullName evidence="2">DUF3592 domain-containing protein</fullName>
    </recommendedName>
</protein>
<evidence type="ECO:0000313" key="4">
    <source>
        <dbReference type="Proteomes" id="UP000000739"/>
    </source>
</evidence>
<dbReference type="EMBL" id="CP001322">
    <property type="protein sequence ID" value="ACL03980.1"/>
    <property type="molecule type" value="Genomic_DNA"/>
</dbReference>
<keyword evidence="1" id="KW-1133">Transmembrane helix</keyword>
<evidence type="ECO:0000313" key="3">
    <source>
        <dbReference type="EMBL" id="ACL03980.1"/>
    </source>
</evidence>
<name>B8FIJ0_DESAL</name>
<feature type="domain" description="DUF3592" evidence="2">
    <location>
        <begin position="46"/>
        <end position="125"/>
    </location>
</feature>
<keyword evidence="1" id="KW-0472">Membrane</keyword>
<dbReference type="HOGENOM" id="CLU_808274_0_0_7"/>
<dbReference type="Pfam" id="PF12158">
    <property type="entry name" value="DUF3592"/>
    <property type="match status" value="1"/>
</dbReference>
<proteinExistence type="predicted"/>
<dbReference type="AlphaFoldDB" id="B8FIJ0"/>
<dbReference type="InterPro" id="IPR021994">
    <property type="entry name" value="DUF3592"/>
</dbReference>
<accession>B8FIJ0</accession>
<keyword evidence="1" id="KW-0812">Transmembrane</keyword>
<feature type="transmembrane region" description="Helical" evidence="1">
    <location>
        <begin position="192"/>
        <end position="215"/>
    </location>
</feature>
<gene>
    <name evidence="3" type="ordered locus">Dalk_2287</name>
</gene>
<evidence type="ECO:0000256" key="1">
    <source>
        <dbReference type="SAM" id="Phobius"/>
    </source>
</evidence>